<evidence type="ECO:0000256" key="2">
    <source>
        <dbReference type="SAM" id="Phobius"/>
    </source>
</evidence>
<dbReference type="HOGENOM" id="CLU_422095_0_0_1"/>
<dbReference type="AlphaFoldDB" id="A0A067N3P7"/>
<keyword evidence="2" id="KW-1133">Transmembrane helix</keyword>
<feature type="transmembrane region" description="Helical" evidence="2">
    <location>
        <begin position="173"/>
        <end position="198"/>
    </location>
</feature>
<keyword evidence="2" id="KW-0812">Transmembrane</keyword>
<feature type="transmembrane region" description="Helical" evidence="2">
    <location>
        <begin position="124"/>
        <end position="142"/>
    </location>
</feature>
<organism evidence="3 4">
    <name type="scientific">Botryobasidium botryosum (strain FD-172 SS1)</name>
    <dbReference type="NCBI Taxonomy" id="930990"/>
    <lineage>
        <taxon>Eukaryota</taxon>
        <taxon>Fungi</taxon>
        <taxon>Dikarya</taxon>
        <taxon>Basidiomycota</taxon>
        <taxon>Agaricomycotina</taxon>
        <taxon>Agaricomycetes</taxon>
        <taxon>Cantharellales</taxon>
        <taxon>Botryobasidiaceae</taxon>
        <taxon>Botryobasidium</taxon>
    </lineage>
</organism>
<feature type="transmembrane region" description="Helical" evidence="2">
    <location>
        <begin position="89"/>
        <end position="112"/>
    </location>
</feature>
<dbReference type="Proteomes" id="UP000027195">
    <property type="component" value="Unassembled WGS sequence"/>
</dbReference>
<keyword evidence="2" id="KW-0472">Membrane</keyword>
<dbReference type="OrthoDB" id="3219582at2759"/>
<feature type="compositionally biased region" description="Basic and acidic residues" evidence="1">
    <location>
        <begin position="434"/>
        <end position="444"/>
    </location>
</feature>
<keyword evidence="4" id="KW-1185">Reference proteome</keyword>
<feature type="transmembrane region" description="Helical" evidence="2">
    <location>
        <begin position="259"/>
        <end position="279"/>
    </location>
</feature>
<feature type="transmembrane region" description="Helical" evidence="2">
    <location>
        <begin position="24"/>
        <end position="42"/>
    </location>
</feature>
<proteinExistence type="predicted"/>
<dbReference type="InParanoid" id="A0A067N3P7"/>
<feature type="region of interest" description="Disordered" evidence="1">
    <location>
        <begin position="526"/>
        <end position="560"/>
    </location>
</feature>
<evidence type="ECO:0000313" key="3">
    <source>
        <dbReference type="EMBL" id="KDQ18366.1"/>
    </source>
</evidence>
<name>A0A067N3P7_BOTB1</name>
<dbReference type="EMBL" id="KL198021">
    <property type="protein sequence ID" value="KDQ18366.1"/>
    <property type="molecule type" value="Genomic_DNA"/>
</dbReference>
<feature type="transmembrane region" description="Helical" evidence="2">
    <location>
        <begin position="54"/>
        <end position="77"/>
    </location>
</feature>
<feature type="region of interest" description="Disordered" evidence="1">
    <location>
        <begin position="344"/>
        <end position="385"/>
    </location>
</feature>
<reference evidence="4" key="1">
    <citation type="journal article" date="2014" name="Proc. Natl. Acad. Sci. U.S.A.">
        <title>Extensive sampling of basidiomycete genomes demonstrates inadequacy of the white-rot/brown-rot paradigm for wood decay fungi.</title>
        <authorList>
            <person name="Riley R."/>
            <person name="Salamov A.A."/>
            <person name="Brown D.W."/>
            <person name="Nagy L.G."/>
            <person name="Floudas D."/>
            <person name="Held B.W."/>
            <person name="Levasseur A."/>
            <person name="Lombard V."/>
            <person name="Morin E."/>
            <person name="Otillar R."/>
            <person name="Lindquist E.A."/>
            <person name="Sun H."/>
            <person name="LaButti K.M."/>
            <person name="Schmutz J."/>
            <person name="Jabbour D."/>
            <person name="Luo H."/>
            <person name="Baker S.E."/>
            <person name="Pisabarro A.G."/>
            <person name="Walton J.D."/>
            <person name="Blanchette R.A."/>
            <person name="Henrissat B."/>
            <person name="Martin F."/>
            <person name="Cullen D."/>
            <person name="Hibbett D.S."/>
            <person name="Grigoriev I.V."/>
        </authorList>
    </citation>
    <scope>NUCLEOTIDE SEQUENCE [LARGE SCALE GENOMIC DNA]</scope>
    <source>
        <strain evidence="4">FD-172 SS1</strain>
    </source>
</reference>
<feature type="region of interest" description="Disordered" evidence="1">
    <location>
        <begin position="393"/>
        <end position="412"/>
    </location>
</feature>
<evidence type="ECO:0000313" key="4">
    <source>
        <dbReference type="Proteomes" id="UP000027195"/>
    </source>
</evidence>
<feature type="region of interest" description="Disordered" evidence="1">
    <location>
        <begin position="429"/>
        <end position="454"/>
    </location>
</feature>
<protein>
    <submittedName>
        <fullName evidence="3">Uncharacterized protein</fullName>
    </submittedName>
</protein>
<accession>A0A067N3P7</accession>
<gene>
    <name evidence="3" type="ORF">BOTBODRAFT_52427</name>
</gene>
<dbReference type="STRING" id="930990.A0A067N3P7"/>
<evidence type="ECO:0000256" key="1">
    <source>
        <dbReference type="SAM" id="MobiDB-lite"/>
    </source>
</evidence>
<sequence>MDQTYLCLSLVTTLRCAGLTQNQIILLLVPPALSALLSLFLIKARRNLGLRHWLLLVEVWIFLTLVLMDMGLFNLALDKTPDSDIFHQLSTAIGALSSLPLLLFTSSICLFFRNKLLPTIVPRLRTPFQCALFAFVPPIIALNELSSLYGITYHRIPALVVGYASAPIRSTSFVFASVEITLLAVLFIIVALICSIRATTFFSSNNDGEPLIDAESRVSISAAESTEIGWMGLAVTAEAVQTLLSLAEVSFPILMTRRVFVLFSRGCIFFGVVLSSAQLSVSSSSASIAAIRSDVVGTYLPPGTISPNDISSPANGRKQRVTVRYSGGFTAPTLEMRLSPLFSPARSSVSTPFTTSSKKGRSRRTRSDISGLSAHLSHSPGPSTILSNLATVEEQRDSQYDVESPNSGMSPRIVVGDYSGQLGQRSEVYSSPYEKSRGEGEHPTRAWGDGPGARRITHRRSFSDAGTIQHMFASAVPRRAAPAHYSMPQPWLVAADEIRGSNGTESTYPQFAPRVSGGYLTSDYDASSVSERRHSRLSASGLSYDSQGTSPGPTPTPSQVNFETAQFVTVKSERARMTIGSISGADLNGQASSVAVEDGAQEIEGSGETEVVRVKPMSMVIARRTPTPNSRIRVSSFAAEHVRTSSQDE</sequence>